<dbReference type="GO" id="GO:0006457">
    <property type="term" value="P:protein folding"/>
    <property type="evidence" value="ECO:0007669"/>
    <property type="project" value="TreeGrafter"/>
</dbReference>
<name>A0A9P0DSL8_PHYSR</name>
<evidence type="ECO:0000256" key="8">
    <source>
        <dbReference type="ARBA" id="ARBA00023180"/>
    </source>
</evidence>
<dbReference type="InterPro" id="IPR040986">
    <property type="entry name" value="QSOX_FAD-bd_dom"/>
</dbReference>
<dbReference type="InterPro" id="IPR036249">
    <property type="entry name" value="Thioredoxin-like_sf"/>
</dbReference>
<dbReference type="FunFam" id="3.40.30.10:FF:000073">
    <property type="entry name" value="Sulfhydryl oxidase"/>
    <property type="match status" value="1"/>
</dbReference>
<proteinExistence type="inferred from homology"/>
<evidence type="ECO:0000259" key="13">
    <source>
        <dbReference type="PROSITE" id="PS51352"/>
    </source>
</evidence>
<dbReference type="AlphaFoldDB" id="A0A9P0DSL8"/>
<organism evidence="14 15">
    <name type="scientific">Phyllotreta striolata</name>
    <name type="common">Striped flea beetle</name>
    <name type="synonym">Crioceris striolata</name>
    <dbReference type="NCBI Taxonomy" id="444603"/>
    <lineage>
        <taxon>Eukaryota</taxon>
        <taxon>Metazoa</taxon>
        <taxon>Ecdysozoa</taxon>
        <taxon>Arthropoda</taxon>
        <taxon>Hexapoda</taxon>
        <taxon>Insecta</taxon>
        <taxon>Pterygota</taxon>
        <taxon>Neoptera</taxon>
        <taxon>Endopterygota</taxon>
        <taxon>Coleoptera</taxon>
        <taxon>Polyphaga</taxon>
        <taxon>Cucujiformia</taxon>
        <taxon>Chrysomeloidea</taxon>
        <taxon>Chrysomelidae</taxon>
        <taxon>Galerucinae</taxon>
        <taxon>Alticini</taxon>
        <taxon>Phyllotreta</taxon>
    </lineage>
</organism>
<dbReference type="EMBL" id="OU900104">
    <property type="protein sequence ID" value="CAH1159163.1"/>
    <property type="molecule type" value="Genomic_DNA"/>
</dbReference>
<accession>A0A9P0DSL8</accession>
<evidence type="ECO:0000256" key="4">
    <source>
        <dbReference type="ARBA" id="ARBA00022729"/>
    </source>
</evidence>
<dbReference type="FunFam" id="1.20.120.310:FF:000001">
    <property type="entry name" value="Sulfhydryl oxidase"/>
    <property type="match status" value="1"/>
</dbReference>
<dbReference type="PROSITE" id="PS51324">
    <property type="entry name" value="ERV_ALR"/>
    <property type="match status" value="1"/>
</dbReference>
<dbReference type="InterPro" id="IPR042568">
    <property type="entry name" value="QSOX_FAD-bd_sf"/>
</dbReference>
<reference evidence="14" key="1">
    <citation type="submission" date="2022-01" db="EMBL/GenBank/DDBJ databases">
        <authorList>
            <person name="King R."/>
        </authorList>
    </citation>
    <scope>NUCLEOTIDE SEQUENCE</scope>
</reference>
<dbReference type="Pfam" id="PF00085">
    <property type="entry name" value="Thioredoxin"/>
    <property type="match status" value="1"/>
</dbReference>
<dbReference type="PANTHER" id="PTHR22897">
    <property type="entry name" value="QUIESCIN Q6-RELATED SULFHYDRYL OXIDASE"/>
    <property type="match status" value="1"/>
</dbReference>
<evidence type="ECO:0000256" key="6">
    <source>
        <dbReference type="ARBA" id="ARBA00023002"/>
    </source>
</evidence>
<feature type="transmembrane region" description="Helical" evidence="10">
    <location>
        <begin position="571"/>
        <end position="594"/>
    </location>
</feature>
<dbReference type="PANTHER" id="PTHR22897:SF8">
    <property type="entry name" value="SULFHYDRYL OXIDASE"/>
    <property type="match status" value="1"/>
</dbReference>
<feature type="domain" description="Thioredoxin" evidence="13">
    <location>
        <begin position="5"/>
        <end position="162"/>
    </location>
</feature>
<feature type="chain" id="PRO_5040255750" description="Sulfhydryl oxidase" evidence="11">
    <location>
        <begin position="18"/>
        <end position="596"/>
    </location>
</feature>
<evidence type="ECO:0000313" key="14">
    <source>
        <dbReference type="EMBL" id="CAH1159163.1"/>
    </source>
</evidence>
<protein>
    <recommendedName>
        <fullName evidence="10">Sulfhydryl oxidase</fullName>
        <ecNumber evidence="10">1.8.3.2</ecNumber>
    </recommendedName>
</protein>
<gene>
    <name evidence="14" type="ORF">PHYEVI_LOCUS2346</name>
</gene>
<dbReference type="GO" id="GO:0016971">
    <property type="term" value="F:flavin-dependent sulfhydryl oxidase activity"/>
    <property type="evidence" value="ECO:0007669"/>
    <property type="project" value="InterPro"/>
</dbReference>
<evidence type="ECO:0000256" key="7">
    <source>
        <dbReference type="ARBA" id="ARBA00023157"/>
    </source>
</evidence>
<dbReference type="SUPFAM" id="SSF69000">
    <property type="entry name" value="FAD-dependent thiol oxidase"/>
    <property type="match status" value="1"/>
</dbReference>
<keyword evidence="15" id="KW-1185">Reference proteome</keyword>
<keyword evidence="4 11" id="KW-0732">Signal</keyword>
<feature type="signal peptide" evidence="11">
    <location>
        <begin position="1"/>
        <end position="17"/>
    </location>
</feature>
<dbReference type="Proteomes" id="UP001153712">
    <property type="component" value="Chromosome 11"/>
</dbReference>
<dbReference type="Pfam" id="PF04777">
    <property type="entry name" value="Evr1_Alr"/>
    <property type="match status" value="1"/>
</dbReference>
<keyword evidence="10" id="KW-1133">Transmembrane helix</keyword>
<comment type="similarity">
    <text evidence="2">Belongs to the quiescin-sulfhydryl oxidase (QSOX) family.</text>
</comment>
<dbReference type="GO" id="GO:0000139">
    <property type="term" value="C:Golgi membrane"/>
    <property type="evidence" value="ECO:0007669"/>
    <property type="project" value="TreeGrafter"/>
</dbReference>
<keyword evidence="8" id="KW-0325">Glycoprotein</keyword>
<evidence type="ECO:0000259" key="12">
    <source>
        <dbReference type="PROSITE" id="PS51324"/>
    </source>
</evidence>
<feature type="domain" description="ERV/ALR sulfhydryl oxidase" evidence="12">
    <location>
        <begin position="404"/>
        <end position="509"/>
    </location>
</feature>
<keyword evidence="3 10" id="KW-0285">Flavoprotein</keyword>
<dbReference type="GO" id="GO:0003756">
    <property type="term" value="F:protein disulfide isomerase activity"/>
    <property type="evidence" value="ECO:0007669"/>
    <property type="project" value="TreeGrafter"/>
</dbReference>
<dbReference type="InterPro" id="IPR039798">
    <property type="entry name" value="Sulfhydryl_oxidase"/>
</dbReference>
<dbReference type="EC" id="1.8.3.2" evidence="10"/>
<keyword evidence="7" id="KW-1015">Disulfide bond</keyword>
<dbReference type="FunFam" id="1.20.120.1960:FF:000001">
    <property type="entry name" value="Sulfhydryl oxidase"/>
    <property type="match status" value="1"/>
</dbReference>
<dbReference type="SUPFAM" id="SSF52833">
    <property type="entry name" value="Thioredoxin-like"/>
    <property type="match status" value="1"/>
</dbReference>
<dbReference type="Pfam" id="PF18371">
    <property type="entry name" value="FAD_SOX"/>
    <property type="match status" value="1"/>
</dbReference>
<evidence type="ECO:0000256" key="1">
    <source>
        <dbReference type="ARBA" id="ARBA00001974"/>
    </source>
</evidence>
<dbReference type="PROSITE" id="PS51352">
    <property type="entry name" value="THIOREDOXIN_2"/>
    <property type="match status" value="1"/>
</dbReference>
<keyword evidence="10" id="KW-0812">Transmembrane</keyword>
<dbReference type="GO" id="GO:0005615">
    <property type="term" value="C:extracellular space"/>
    <property type="evidence" value="ECO:0007669"/>
    <property type="project" value="TreeGrafter"/>
</dbReference>
<keyword evidence="6 10" id="KW-0560">Oxidoreductase</keyword>
<dbReference type="OrthoDB" id="59470at2759"/>
<evidence type="ECO:0000313" key="15">
    <source>
        <dbReference type="Proteomes" id="UP001153712"/>
    </source>
</evidence>
<evidence type="ECO:0000256" key="10">
    <source>
        <dbReference type="RuleBase" id="RU371123"/>
    </source>
</evidence>
<evidence type="ECO:0000256" key="5">
    <source>
        <dbReference type="ARBA" id="ARBA00022827"/>
    </source>
</evidence>
<evidence type="ECO:0000256" key="3">
    <source>
        <dbReference type="ARBA" id="ARBA00022630"/>
    </source>
</evidence>
<dbReference type="Gene3D" id="1.20.120.310">
    <property type="entry name" value="ERV/ALR sulfhydryl oxidase domain"/>
    <property type="match status" value="1"/>
</dbReference>
<dbReference type="Gene3D" id="3.40.30.10">
    <property type="entry name" value="Glutaredoxin"/>
    <property type="match status" value="2"/>
</dbReference>
<evidence type="ECO:0000256" key="9">
    <source>
        <dbReference type="ARBA" id="ARBA00048864"/>
    </source>
</evidence>
<keyword evidence="5 10" id="KW-0274">FAD</keyword>
<evidence type="ECO:0000256" key="11">
    <source>
        <dbReference type="SAM" id="SignalP"/>
    </source>
</evidence>
<sequence>MGPFVLLFLVLINFSSSAVLNYYRVNNEAGLYSPDDDVTILTISNFNSSIYRSDRAWMVEFYSNWCGFCQRAAPKYKAFASDVKGWKDLIVIAALDCANERNGPVCEYFGITRYPTFRYIHENYVEGPQNTGLPIVADSHTNHTEHRRNLIEIMRIEKAQGRGKQFPNLEPFNEQDAARIFDKNQKIGFLIIQEPLDPVGASIILDFHKVNEAIIRYSYNNLSFITADSLPALFQVEPNGNLHPLNLTVGNRLEIRNIIRDILLARDIEVPVETLRNVSTSNASNQPITSTKEDIELRNKIKKLGDVVFQLDLENAIRYSLKREIGGNADIKGEKLSALRNFVDVLVKYFPTNKKGRCLLRQIRHYANNTDAANGTEIAQWVKEAEDAGDVFSEPPHWLGCKGSSPTKRGFPCGMWKLFHYLTVNAAFDPKQSRDANPRMVLEAMHGYIRNFFGCEDCSNHFQAMAQRRQLFKVLSWEESVLWLWRAHNEVNERLSGDITEDPEFPKVQFPPRANCEKCWKSDGAPDEVEVLSYLKRMYAKENINYLGVKDPSFAAFNMEPRPVEGKSTSGAATVVGINVALLFGFVISMLLVVSY</sequence>
<dbReference type="InterPro" id="IPR036774">
    <property type="entry name" value="ERV/ALR_sulphydryl_oxid_sf"/>
</dbReference>
<keyword evidence="10" id="KW-0472">Membrane</keyword>
<evidence type="ECO:0000256" key="2">
    <source>
        <dbReference type="ARBA" id="ARBA00006041"/>
    </source>
</evidence>
<comment type="cofactor">
    <cofactor evidence="1 10">
        <name>FAD</name>
        <dbReference type="ChEBI" id="CHEBI:57692"/>
    </cofactor>
</comment>
<comment type="catalytic activity">
    <reaction evidence="9 10">
        <text>2 R'C(R)SH + O2 = R'C(R)S-S(R)CR' + H2O2</text>
        <dbReference type="Rhea" id="RHEA:17357"/>
        <dbReference type="ChEBI" id="CHEBI:15379"/>
        <dbReference type="ChEBI" id="CHEBI:16240"/>
        <dbReference type="ChEBI" id="CHEBI:16520"/>
        <dbReference type="ChEBI" id="CHEBI:17412"/>
        <dbReference type="EC" id="1.8.3.2"/>
    </reaction>
</comment>
<dbReference type="Gene3D" id="1.20.120.1960">
    <property type="entry name" value="QSOX sulfhydryl oxidase domain"/>
    <property type="match status" value="1"/>
</dbReference>
<dbReference type="InterPro" id="IPR013766">
    <property type="entry name" value="Thioredoxin_domain"/>
</dbReference>
<dbReference type="InterPro" id="IPR017905">
    <property type="entry name" value="ERV/ALR_sulphydryl_oxidase"/>
</dbReference>